<dbReference type="Proteomes" id="UP000265520">
    <property type="component" value="Unassembled WGS sequence"/>
</dbReference>
<name>A0A392RKW3_9FABA</name>
<dbReference type="EMBL" id="LXQA010230991">
    <property type="protein sequence ID" value="MCI36156.1"/>
    <property type="molecule type" value="Genomic_DNA"/>
</dbReference>
<feature type="non-terminal residue" evidence="1">
    <location>
        <position position="41"/>
    </location>
</feature>
<proteinExistence type="predicted"/>
<keyword evidence="2" id="KW-1185">Reference proteome</keyword>
<protein>
    <submittedName>
        <fullName evidence="1">Uncharacterized protein</fullName>
    </submittedName>
</protein>
<evidence type="ECO:0000313" key="1">
    <source>
        <dbReference type="EMBL" id="MCI36156.1"/>
    </source>
</evidence>
<evidence type="ECO:0000313" key="2">
    <source>
        <dbReference type="Proteomes" id="UP000265520"/>
    </source>
</evidence>
<reference evidence="1 2" key="1">
    <citation type="journal article" date="2018" name="Front. Plant Sci.">
        <title>Red Clover (Trifolium pratense) and Zigzag Clover (T. medium) - A Picture of Genomic Similarities and Differences.</title>
        <authorList>
            <person name="Dluhosova J."/>
            <person name="Istvanek J."/>
            <person name="Nedelnik J."/>
            <person name="Repkova J."/>
        </authorList>
    </citation>
    <scope>NUCLEOTIDE SEQUENCE [LARGE SCALE GENOMIC DNA]</scope>
    <source>
        <strain evidence="2">cv. 10/8</strain>
        <tissue evidence="1">Leaf</tissue>
    </source>
</reference>
<comment type="caution">
    <text evidence="1">The sequence shown here is derived from an EMBL/GenBank/DDBJ whole genome shotgun (WGS) entry which is preliminary data.</text>
</comment>
<dbReference type="AlphaFoldDB" id="A0A392RKW3"/>
<accession>A0A392RKW3</accession>
<organism evidence="1 2">
    <name type="scientific">Trifolium medium</name>
    <dbReference type="NCBI Taxonomy" id="97028"/>
    <lineage>
        <taxon>Eukaryota</taxon>
        <taxon>Viridiplantae</taxon>
        <taxon>Streptophyta</taxon>
        <taxon>Embryophyta</taxon>
        <taxon>Tracheophyta</taxon>
        <taxon>Spermatophyta</taxon>
        <taxon>Magnoliopsida</taxon>
        <taxon>eudicotyledons</taxon>
        <taxon>Gunneridae</taxon>
        <taxon>Pentapetalae</taxon>
        <taxon>rosids</taxon>
        <taxon>fabids</taxon>
        <taxon>Fabales</taxon>
        <taxon>Fabaceae</taxon>
        <taxon>Papilionoideae</taxon>
        <taxon>50 kb inversion clade</taxon>
        <taxon>NPAAA clade</taxon>
        <taxon>Hologalegina</taxon>
        <taxon>IRL clade</taxon>
        <taxon>Trifolieae</taxon>
        <taxon>Trifolium</taxon>
    </lineage>
</organism>
<sequence length="41" mass="4340">MAVGSISDTPRPSVLPGTAVTLLGTVVTRLQILDLWIFSTL</sequence>